<dbReference type="GO" id="GO:0016301">
    <property type="term" value="F:kinase activity"/>
    <property type="evidence" value="ECO:0007669"/>
    <property type="project" value="UniProtKB-KW"/>
</dbReference>
<gene>
    <name evidence="7" type="ORF">MESINF_1398</name>
</gene>
<feature type="domain" description="Carbohydrate kinase FGGY C-terminal" evidence="6">
    <location>
        <begin position="284"/>
        <end position="468"/>
    </location>
</feature>
<evidence type="ECO:0000256" key="1">
    <source>
        <dbReference type="ARBA" id="ARBA00009156"/>
    </source>
</evidence>
<feature type="domain" description="Carbohydrate kinase FGGY N-terminal" evidence="5">
    <location>
        <begin position="34"/>
        <end position="269"/>
    </location>
</feature>
<dbReference type="AlphaFoldDB" id="A0A7Z7PPA8"/>
<dbReference type="Gene3D" id="3.30.420.40">
    <property type="match status" value="2"/>
</dbReference>
<dbReference type="Pfam" id="PF02782">
    <property type="entry name" value="FGGY_C"/>
    <property type="match status" value="1"/>
</dbReference>
<dbReference type="PANTHER" id="PTHR43095">
    <property type="entry name" value="SUGAR KINASE"/>
    <property type="match status" value="1"/>
</dbReference>
<dbReference type="InterPro" id="IPR043129">
    <property type="entry name" value="ATPase_NBD"/>
</dbReference>
<dbReference type="PIRSF" id="PIRSF000538">
    <property type="entry name" value="GlpK"/>
    <property type="match status" value="1"/>
</dbReference>
<dbReference type="InterPro" id="IPR050406">
    <property type="entry name" value="FGGY_Carb_Kinase"/>
</dbReference>
<dbReference type="InterPro" id="IPR018484">
    <property type="entry name" value="FGGY_N"/>
</dbReference>
<evidence type="ECO:0000313" key="8">
    <source>
        <dbReference type="Proteomes" id="UP000250796"/>
    </source>
</evidence>
<dbReference type="GO" id="GO:0005975">
    <property type="term" value="P:carbohydrate metabolic process"/>
    <property type="evidence" value="ECO:0007669"/>
    <property type="project" value="InterPro"/>
</dbReference>
<dbReference type="Pfam" id="PF00370">
    <property type="entry name" value="FGGY_N"/>
    <property type="match status" value="1"/>
</dbReference>
<dbReference type="InterPro" id="IPR018483">
    <property type="entry name" value="Carb_kinase_FGGY_CS"/>
</dbReference>
<evidence type="ECO:0000313" key="7">
    <source>
        <dbReference type="EMBL" id="SSC12842.1"/>
    </source>
</evidence>
<dbReference type="GO" id="GO:0016773">
    <property type="term" value="F:phosphotransferase activity, alcohol group as acceptor"/>
    <property type="evidence" value="ECO:0007669"/>
    <property type="project" value="InterPro"/>
</dbReference>
<evidence type="ECO:0000256" key="3">
    <source>
        <dbReference type="ARBA" id="ARBA00022777"/>
    </source>
</evidence>
<protein>
    <submittedName>
        <fullName evidence="7">Pentulose/hexulose kinase</fullName>
    </submittedName>
</protein>
<evidence type="ECO:0000256" key="4">
    <source>
        <dbReference type="RuleBase" id="RU003733"/>
    </source>
</evidence>
<dbReference type="EMBL" id="LS974202">
    <property type="protein sequence ID" value="SSC12842.1"/>
    <property type="molecule type" value="Genomic_DNA"/>
</dbReference>
<evidence type="ECO:0000256" key="2">
    <source>
        <dbReference type="ARBA" id="ARBA00022679"/>
    </source>
</evidence>
<dbReference type="PROSITE" id="PS00445">
    <property type="entry name" value="FGGY_KINASES_2"/>
    <property type="match status" value="1"/>
</dbReference>
<keyword evidence="8" id="KW-1185">Reference proteome</keyword>
<proteinExistence type="inferred from homology"/>
<keyword evidence="3 4" id="KW-0418">Kinase</keyword>
<dbReference type="InterPro" id="IPR000577">
    <property type="entry name" value="Carb_kinase_FGGY"/>
</dbReference>
<dbReference type="Proteomes" id="UP000250796">
    <property type="component" value="Chromosome MESINF"/>
</dbReference>
<organism evidence="7 8">
    <name type="scientific">Mesotoga infera</name>
    <dbReference type="NCBI Taxonomy" id="1236046"/>
    <lineage>
        <taxon>Bacteria</taxon>
        <taxon>Thermotogati</taxon>
        <taxon>Thermotogota</taxon>
        <taxon>Thermotogae</taxon>
        <taxon>Kosmotogales</taxon>
        <taxon>Kosmotogaceae</taxon>
        <taxon>Mesotoga</taxon>
    </lineage>
</organism>
<dbReference type="SUPFAM" id="SSF53067">
    <property type="entry name" value="Actin-like ATPase domain"/>
    <property type="match status" value="2"/>
</dbReference>
<evidence type="ECO:0000259" key="5">
    <source>
        <dbReference type="Pfam" id="PF00370"/>
    </source>
</evidence>
<keyword evidence="2 4" id="KW-0808">Transferase</keyword>
<comment type="similarity">
    <text evidence="1 4">Belongs to the FGGY kinase family.</text>
</comment>
<reference evidence="7 8" key="1">
    <citation type="submission" date="2017-01" db="EMBL/GenBank/DDBJ databases">
        <authorList>
            <person name="Erauso G."/>
        </authorList>
    </citation>
    <scope>NUCLEOTIDE SEQUENCE [LARGE SCALE GENOMIC DNA]</scope>
    <source>
        <strain evidence="7">MESINF1</strain>
    </source>
</reference>
<dbReference type="InterPro" id="IPR018485">
    <property type="entry name" value="FGGY_C"/>
</dbReference>
<accession>A0A7Z7PPA8</accession>
<dbReference type="KEGG" id="minf:MESINF_1398"/>
<sequence length="517" mass="56947">MQRLPRFSLLPVIDVYDLEREDLSAVKERELFAGYDIGTTSSKISIIDLEGRIVASAKVTHSQSFSDDGYPEQDARVWWQDFLKLTAMAGKEISLSSIKAIGLSSMCPNVLPVSDDGIPLRKSFMYGIDQRAVKEIESLNDFMREFGDNPLYTEYSSQSILPKILWMRKNEPQIFEKTTRVLTANGYIAFRLTGQFASDMFSLSAGNLINLNTLEIFKDPFDHADLSTDIIPDIKWATDLTGTVTRLACEETGLGYGTPVFTGTGDACSDTITNACLEPGNVSISLGGTSIYIQCLDRPVRSPALFVETGAVPGSFTAGGATSCGGLLTDWVTDRLFGLDRYEKESLLSGFGAEEYEPSNMILLPFFGGARTPFNNPRARGILFGLSMETGRKEILSAVFEAIALDISMIDDEIKRTALEPNQICVSGGGARSEVLLQLIATLLDHELLVSPRQYDSATGAALIALSATSGKALEKVVEDIKKKYDRVEPRAEYSFYMKERKNTFKELYTANIGFFN</sequence>
<name>A0A7Z7PPA8_9BACT</name>
<evidence type="ECO:0000259" key="6">
    <source>
        <dbReference type="Pfam" id="PF02782"/>
    </source>
</evidence>